<evidence type="ECO:0000256" key="4">
    <source>
        <dbReference type="ARBA" id="ARBA00022679"/>
    </source>
</evidence>
<dbReference type="InterPro" id="IPR036526">
    <property type="entry name" value="C-N_Hydrolase_sf"/>
</dbReference>
<dbReference type="InterPro" id="IPR045378">
    <property type="entry name" value="LNT_N"/>
</dbReference>
<dbReference type="AlphaFoldDB" id="A0A451FSH2"/>
<dbReference type="InterPro" id="IPR004563">
    <property type="entry name" value="Apolipo_AcylTrfase"/>
</dbReference>
<gene>
    <name evidence="9" type="primary">lnt</name>
    <name evidence="11" type="ORF">CKA81_00830</name>
</gene>
<evidence type="ECO:0000313" key="11">
    <source>
        <dbReference type="EMBL" id="QAA95396.1"/>
    </source>
</evidence>
<dbReference type="SUPFAM" id="SSF56317">
    <property type="entry name" value="Carbon-nitrogen hydrolase"/>
    <property type="match status" value="1"/>
</dbReference>
<accession>A0A451FSH2</accession>
<dbReference type="HAMAP" id="MF_01148">
    <property type="entry name" value="Lnt"/>
    <property type="match status" value="1"/>
</dbReference>
<dbReference type="GO" id="GO:0005886">
    <property type="term" value="C:plasma membrane"/>
    <property type="evidence" value="ECO:0007669"/>
    <property type="project" value="UniProtKB-SubCell"/>
</dbReference>
<feature type="transmembrane region" description="Helical" evidence="9">
    <location>
        <begin position="171"/>
        <end position="197"/>
    </location>
</feature>
<evidence type="ECO:0000313" key="12">
    <source>
        <dbReference type="Proteomes" id="UP000283474"/>
    </source>
</evidence>
<keyword evidence="12" id="KW-1185">Reference proteome</keyword>
<evidence type="ECO:0000259" key="10">
    <source>
        <dbReference type="PROSITE" id="PS50263"/>
    </source>
</evidence>
<evidence type="ECO:0000256" key="6">
    <source>
        <dbReference type="ARBA" id="ARBA00022989"/>
    </source>
</evidence>
<dbReference type="KEGG" id="pus:CKA81_00830"/>
<comment type="function">
    <text evidence="9">Catalyzes the phospholipid dependent N-acylation of the N-terminal cysteine of apolipoprotein, the last step in lipoprotein maturation.</text>
</comment>
<dbReference type="UniPathway" id="UPA00666"/>
<evidence type="ECO:0000256" key="9">
    <source>
        <dbReference type="HAMAP-Rule" id="MF_01148"/>
    </source>
</evidence>
<sequence length="539" mass="58659">MNRLRGFSRWHARLLGLGAIHALSFSAGPLPHWSLPFVQVFSLAILAFHVFRSTGLQQAAVAGFLFGLSNFGLGLYWLYISMHEYGGMFAPLAATAVLLLAAGLALFIAFACALTRWLSAAHLTLHTDYRRQLLIATTWASAWMLTEWLRGTMFTGFPWMNIGYAHVEGVLAGWAPLTGVYGVAWLAAFAAAAIALLACAKDTENDAKAAIGVGLTILAGLAGIALTHVGWSRPLGEPMIIRLVQGNVPQSEKFDPQLVQQGIATYMKLAALPPKEASGEPDLIVLPETVMPMFQDRIPPATWRQWLDIANARDASLIMGIPLHDAAGGNDRYTNSAIGFDAATPLNELMTGQTAMRYDKQHLVPFGEFVPPGFRWFVDAMSIPLGDFDQGAARQPAFKIDDQMIAPDICYEDVFGEEIILSVRNSEEHGPGASILVNMSNLGWFGDSWALRQHLQISRMRAIETARPMIRATNTGMTAAIGPDGAVRAAIEPMRLGVLDVEVQGMHGQTPYVRLGNLPALVWALLFLLLGFALRKRSA</sequence>
<keyword evidence="5 9" id="KW-0812">Transmembrane</keyword>
<keyword evidence="11" id="KW-0449">Lipoprotein</keyword>
<reference evidence="11 12" key="1">
    <citation type="submission" date="2017-08" db="EMBL/GenBank/DDBJ databases">
        <authorList>
            <person name="Park S.-J."/>
            <person name="Kim H."/>
        </authorList>
    </citation>
    <scope>NUCLEOTIDE SEQUENCE [LARGE SCALE GENOMIC DNA]</scope>
    <source>
        <strain evidence="12">ye3</strain>
    </source>
</reference>
<dbReference type="EC" id="2.3.1.269" evidence="9"/>
<dbReference type="NCBIfam" id="TIGR00546">
    <property type="entry name" value="lnt"/>
    <property type="match status" value="1"/>
</dbReference>
<comment type="subcellular location">
    <subcellularLocation>
        <location evidence="1 9">Cell membrane</location>
        <topology evidence="1 9">Multi-pass membrane protein</topology>
    </subcellularLocation>
</comment>
<feature type="transmembrane region" description="Helical" evidence="9">
    <location>
        <begin position="515"/>
        <end position="534"/>
    </location>
</feature>
<dbReference type="PANTHER" id="PTHR38686:SF1">
    <property type="entry name" value="APOLIPOPROTEIN N-ACYLTRANSFERASE"/>
    <property type="match status" value="1"/>
</dbReference>
<dbReference type="CDD" id="cd07571">
    <property type="entry name" value="ALP_N-acyl_transferase"/>
    <property type="match status" value="1"/>
</dbReference>
<organism evidence="11 12">
    <name type="scientific">Pollutimonas thiosulfatoxidans</name>
    <dbReference type="NCBI Taxonomy" id="2028345"/>
    <lineage>
        <taxon>Bacteria</taxon>
        <taxon>Pseudomonadati</taxon>
        <taxon>Pseudomonadota</taxon>
        <taxon>Betaproteobacteria</taxon>
        <taxon>Burkholderiales</taxon>
        <taxon>Alcaligenaceae</taxon>
        <taxon>Pollutimonas</taxon>
    </lineage>
</organism>
<dbReference type="GO" id="GO:0016410">
    <property type="term" value="F:N-acyltransferase activity"/>
    <property type="evidence" value="ECO:0007669"/>
    <property type="project" value="UniProtKB-UniRule"/>
</dbReference>
<evidence type="ECO:0000256" key="1">
    <source>
        <dbReference type="ARBA" id="ARBA00004651"/>
    </source>
</evidence>
<dbReference type="Pfam" id="PF20154">
    <property type="entry name" value="LNT_N"/>
    <property type="match status" value="1"/>
</dbReference>
<keyword evidence="3 9" id="KW-1003">Cell membrane</keyword>
<dbReference type="EMBL" id="CP022987">
    <property type="protein sequence ID" value="QAA95396.1"/>
    <property type="molecule type" value="Genomic_DNA"/>
</dbReference>
<dbReference type="Gene3D" id="3.60.110.10">
    <property type="entry name" value="Carbon-nitrogen hydrolase"/>
    <property type="match status" value="1"/>
</dbReference>
<dbReference type="PANTHER" id="PTHR38686">
    <property type="entry name" value="APOLIPOPROTEIN N-ACYLTRANSFERASE"/>
    <property type="match status" value="1"/>
</dbReference>
<evidence type="ECO:0000256" key="3">
    <source>
        <dbReference type="ARBA" id="ARBA00022475"/>
    </source>
</evidence>
<evidence type="ECO:0000256" key="5">
    <source>
        <dbReference type="ARBA" id="ARBA00022692"/>
    </source>
</evidence>
<dbReference type="Pfam" id="PF00795">
    <property type="entry name" value="CN_hydrolase"/>
    <property type="match status" value="1"/>
</dbReference>
<feature type="transmembrane region" description="Helical" evidence="9">
    <location>
        <begin position="36"/>
        <end position="52"/>
    </location>
</feature>
<dbReference type="InterPro" id="IPR003010">
    <property type="entry name" value="C-N_Hydrolase"/>
</dbReference>
<keyword evidence="4 9" id="KW-0808">Transferase</keyword>
<evidence type="ECO:0000256" key="7">
    <source>
        <dbReference type="ARBA" id="ARBA00023136"/>
    </source>
</evidence>
<feature type="transmembrane region" description="Helical" evidence="9">
    <location>
        <begin position="209"/>
        <end position="231"/>
    </location>
</feature>
<keyword evidence="7 9" id="KW-0472">Membrane</keyword>
<keyword evidence="6 9" id="KW-1133">Transmembrane helix</keyword>
<comment type="similarity">
    <text evidence="2 9">Belongs to the CN hydrolase family. Apolipoprotein N-acyltransferase subfamily.</text>
</comment>
<feature type="transmembrane region" description="Helical" evidence="9">
    <location>
        <begin position="133"/>
        <end position="151"/>
    </location>
</feature>
<evidence type="ECO:0000256" key="8">
    <source>
        <dbReference type="ARBA" id="ARBA00023315"/>
    </source>
</evidence>
<dbReference type="OrthoDB" id="9804277at2"/>
<proteinExistence type="inferred from homology"/>
<comment type="catalytic activity">
    <reaction evidence="9">
        <text>N-terminal S-1,2-diacyl-sn-glyceryl-L-cysteinyl-[lipoprotein] + a glycerophospholipid = N-acyl-S-1,2-diacyl-sn-glyceryl-L-cysteinyl-[lipoprotein] + a 2-acyl-sn-glycero-3-phospholipid + H(+)</text>
        <dbReference type="Rhea" id="RHEA:48228"/>
        <dbReference type="Rhea" id="RHEA-COMP:14681"/>
        <dbReference type="Rhea" id="RHEA-COMP:14684"/>
        <dbReference type="ChEBI" id="CHEBI:15378"/>
        <dbReference type="ChEBI" id="CHEBI:136912"/>
        <dbReference type="ChEBI" id="CHEBI:140656"/>
        <dbReference type="ChEBI" id="CHEBI:140657"/>
        <dbReference type="ChEBI" id="CHEBI:140660"/>
        <dbReference type="EC" id="2.3.1.269"/>
    </reaction>
</comment>
<feature type="domain" description="CN hydrolase" evidence="10">
    <location>
        <begin position="244"/>
        <end position="505"/>
    </location>
</feature>
<name>A0A451FSH2_9BURK</name>
<keyword evidence="8 9" id="KW-0012">Acyltransferase</keyword>
<dbReference type="Proteomes" id="UP000283474">
    <property type="component" value="Chromosome"/>
</dbReference>
<protein>
    <recommendedName>
        <fullName evidence="9">Apolipoprotein N-acyltransferase</fullName>
        <shortName evidence="9">ALP N-acyltransferase</shortName>
        <ecNumber evidence="9">2.3.1.269</ecNumber>
    </recommendedName>
</protein>
<dbReference type="GO" id="GO:0042158">
    <property type="term" value="P:lipoprotein biosynthetic process"/>
    <property type="evidence" value="ECO:0007669"/>
    <property type="project" value="UniProtKB-UniRule"/>
</dbReference>
<feature type="transmembrane region" description="Helical" evidence="9">
    <location>
        <begin position="59"/>
        <end position="80"/>
    </location>
</feature>
<comment type="pathway">
    <text evidence="9">Protein modification; lipoprotein biosynthesis (N-acyl transfer).</text>
</comment>
<dbReference type="PROSITE" id="PS50263">
    <property type="entry name" value="CN_HYDROLASE"/>
    <property type="match status" value="1"/>
</dbReference>
<feature type="transmembrane region" description="Helical" evidence="9">
    <location>
        <begin position="92"/>
        <end position="113"/>
    </location>
</feature>
<evidence type="ECO:0000256" key="2">
    <source>
        <dbReference type="ARBA" id="ARBA00010065"/>
    </source>
</evidence>